<evidence type="ECO:0000256" key="1">
    <source>
        <dbReference type="SAM" id="MobiDB-lite"/>
    </source>
</evidence>
<dbReference type="OrthoDB" id="4230923at2759"/>
<feature type="region of interest" description="Disordered" evidence="1">
    <location>
        <begin position="158"/>
        <end position="185"/>
    </location>
</feature>
<feature type="compositionally biased region" description="Polar residues" evidence="1">
    <location>
        <begin position="1"/>
        <end position="13"/>
    </location>
</feature>
<organism evidence="2 3">
    <name type="scientific">Antrodiella citrinella</name>
    <dbReference type="NCBI Taxonomy" id="2447956"/>
    <lineage>
        <taxon>Eukaryota</taxon>
        <taxon>Fungi</taxon>
        <taxon>Dikarya</taxon>
        <taxon>Basidiomycota</taxon>
        <taxon>Agaricomycotina</taxon>
        <taxon>Agaricomycetes</taxon>
        <taxon>Polyporales</taxon>
        <taxon>Steccherinaceae</taxon>
        <taxon>Antrodiella</taxon>
    </lineage>
</organism>
<dbReference type="EMBL" id="SGPM01000566">
    <property type="protein sequence ID" value="THH18944.1"/>
    <property type="molecule type" value="Genomic_DNA"/>
</dbReference>
<accession>A0A4S4M1P1</accession>
<protein>
    <submittedName>
        <fullName evidence="2">Uncharacterized protein</fullName>
    </submittedName>
</protein>
<proteinExistence type="predicted"/>
<dbReference type="AlphaFoldDB" id="A0A4S4M1P1"/>
<keyword evidence="3" id="KW-1185">Reference proteome</keyword>
<sequence length="353" mass="38191">MPTTSASKKGSQNTTASSQSPPALSAPSSATSGPARAPTPHTPLASTTHDNSDESAINELRDIITSSRIAQDKKEQALILIRRLRAALAQPPVDWAATDPTGPGRTVQDISPELTASIAVHAQRVVEDALRSFTLKADTVLNAHSRKTDQAIQDVKELLKNTPRPPAPSVSRGSSHTTPAQVDKLPIHCPRELEVVISLSKTDHKSETRRRSLADLKLQVEAALTKSGVARTEEKAKLILLHSSEWLTHFEPNALLEQKKYSIHVNLVPTSFDPKGKGAASSIYYDNQGTIPSPQSIVSARWLFEHQDSANKKSHASMVLTVAEEKTADTLIYRSLALGGTLCPVERYIPLPS</sequence>
<feature type="compositionally biased region" description="Low complexity" evidence="1">
    <location>
        <begin position="14"/>
        <end position="39"/>
    </location>
</feature>
<name>A0A4S4M1P1_9APHY</name>
<feature type="region of interest" description="Disordered" evidence="1">
    <location>
        <begin position="1"/>
        <end position="54"/>
    </location>
</feature>
<dbReference type="Proteomes" id="UP000308730">
    <property type="component" value="Unassembled WGS sequence"/>
</dbReference>
<comment type="caution">
    <text evidence="2">The sequence shown here is derived from an EMBL/GenBank/DDBJ whole genome shotgun (WGS) entry which is preliminary data.</text>
</comment>
<gene>
    <name evidence="2" type="ORF">EUX98_g8872</name>
</gene>
<evidence type="ECO:0000313" key="3">
    <source>
        <dbReference type="Proteomes" id="UP000308730"/>
    </source>
</evidence>
<feature type="compositionally biased region" description="Polar residues" evidence="1">
    <location>
        <begin position="171"/>
        <end position="180"/>
    </location>
</feature>
<evidence type="ECO:0000313" key="2">
    <source>
        <dbReference type="EMBL" id="THH18944.1"/>
    </source>
</evidence>
<reference evidence="2 3" key="1">
    <citation type="submission" date="2019-02" db="EMBL/GenBank/DDBJ databases">
        <title>Genome sequencing of the rare red list fungi Antrodiella citrinella (Flaviporus citrinellus).</title>
        <authorList>
            <person name="Buettner E."/>
            <person name="Kellner H."/>
        </authorList>
    </citation>
    <scope>NUCLEOTIDE SEQUENCE [LARGE SCALE GENOMIC DNA]</scope>
    <source>
        <strain evidence="2 3">DSM 108506</strain>
    </source>
</reference>